<feature type="region of interest" description="Disordered" evidence="1">
    <location>
        <begin position="569"/>
        <end position="703"/>
    </location>
</feature>
<feature type="compositionally biased region" description="Basic and acidic residues" evidence="1">
    <location>
        <begin position="638"/>
        <end position="653"/>
    </location>
</feature>
<reference evidence="2" key="2">
    <citation type="submission" date="2025-09" db="UniProtKB">
        <authorList>
            <consortium name="Ensembl"/>
        </authorList>
    </citation>
    <scope>IDENTIFICATION</scope>
</reference>
<feature type="region of interest" description="Disordered" evidence="1">
    <location>
        <begin position="436"/>
        <end position="534"/>
    </location>
</feature>
<evidence type="ECO:0000256" key="1">
    <source>
        <dbReference type="SAM" id="MobiDB-lite"/>
    </source>
</evidence>
<feature type="region of interest" description="Disordered" evidence="1">
    <location>
        <begin position="93"/>
        <end position="123"/>
    </location>
</feature>
<dbReference type="PANTHER" id="PTHR28422">
    <property type="entry name" value="SIMILAR TO HUMAN CHROMOSOME 15 OPEN READING FRAME 39"/>
    <property type="match status" value="1"/>
</dbReference>
<feature type="compositionally biased region" description="Basic and acidic residues" evidence="1">
    <location>
        <begin position="497"/>
        <end position="506"/>
    </location>
</feature>
<dbReference type="AlphaFoldDB" id="A0A8C3QW11"/>
<dbReference type="PANTHER" id="PTHR28422:SF1">
    <property type="entry name" value="SIMILAR TO HUMAN CHROMOSOME 15 OPEN READING FRAME 39"/>
    <property type="match status" value="1"/>
</dbReference>
<sequence>MASKRPLESADPVIFSKLPRSEPASCFLPTKIPGTSSPVPHSGSENHFNYKGFYFACPLQSPESPTAGWSPAPPCLHYGPGALSQPVPAEGTLLGFLPYPPGSPGSRLQPPDTQQSKDSLSQEQLMARKKLGSPRCPLPVKKPMVRKAVPLAPKPVYRAPASFLAPRMALLQGTQAESLQQRPGEVNWALAPATHPLHPSEPHKRGPCSDHRLQLLPSSQALPSKEQLGSPVALPHCCVTLDKYGPPPSTLFLEASHPSAQSQKKVPEVSSFSPDSWPKLQPPDASPVTWDRTAVCYPPPLYSLSPHRAGPLCHPPAPTVGEPSALPGFGCVGSREPFPSTYLKPQAPRSYFPSPLGPYVQRTGAARLGAVLRDAEAPRDAELPRNNGYPGFAVSLGDAAMFHASFPGTEPWCEQHGADSPQWRAAPRHSSAFQPVCSSEKLSGGSGGLAETCPQRGGNWEKPRQGVEEPLYPERRNISPAHQDTPRGGPGEGNACKVKDPAKELIRPSPSVTPTQGLEDLRDTKALSSSPPMPVIHNVFSLAPYQEYLERAKGSDPILFCRKHLWEDSSPRNPCGSQEPAAVRDTSVVSSLRSGRGAVQSQGENCYRSSPEKPTPVPQELESQEGSPDGVGTEETPPEDKVLDLSFKKRLAEAGDPQRSPGCAEGTLEQEDKEEKEAAAGKVELGESAQPRMPEMESGDRSSFQSSVNFMFQKYKLLPSLPPSTEPRQQDGSPQAPQPSPPSSTPMPAHLASSPSCTPLLPPPAPQLSIILSSNPPQTLLHKAPSTPRVEGVLVVKQVDGVPAQTRSGQYFTLHTLLCDTISDSVSRSSPELLRQWLEKADLAEELGEKPKSLPKPKNGSKAPNPQKPINGKEIWLAFQDVAELLDKLLSQLKSFMLSCPFPHVVRAGGIFIPIHVVKEKLFPKLPGSFVDQVLQKHKVELRPTTLSEEKHLRDLELKSCTSRMLKLLALKQLPEIYPDLLNLHWHNSIWQQLGSSSDTGQQPSK</sequence>
<feature type="region of interest" description="Disordered" evidence="1">
    <location>
        <begin position="718"/>
        <end position="762"/>
    </location>
</feature>
<dbReference type="Proteomes" id="UP000694396">
    <property type="component" value="Unplaced"/>
</dbReference>
<feature type="compositionally biased region" description="Basic and acidic residues" evidence="1">
    <location>
        <begin position="459"/>
        <end position="477"/>
    </location>
</feature>
<dbReference type="Pfam" id="PF17663">
    <property type="entry name" value="DUF5525"/>
    <property type="match status" value="2"/>
</dbReference>
<evidence type="ECO:0000313" key="3">
    <source>
        <dbReference type="Proteomes" id="UP000694396"/>
    </source>
</evidence>
<feature type="compositionally biased region" description="Polar residues" evidence="1">
    <location>
        <begin position="111"/>
        <end position="123"/>
    </location>
</feature>
<dbReference type="InterPro" id="IPR037656">
    <property type="entry name" value="DUF5525"/>
</dbReference>
<feature type="compositionally biased region" description="Pro residues" evidence="1">
    <location>
        <begin position="736"/>
        <end position="745"/>
    </location>
</feature>
<feature type="region of interest" description="Disordered" evidence="1">
    <location>
        <begin position="848"/>
        <end position="869"/>
    </location>
</feature>
<feature type="compositionally biased region" description="Basic and acidic residues" evidence="1">
    <location>
        <begin position="198"/>
        <end position="211"/>
    </location>
</feature>
<reference evidence="2" key="1">
    <citation type="submission" date="2025-08" db="UniProtKB">
        <authorList>
            <consortium name="Ensembl"/>
        </authorList>
    </citation>
    <scope>IDENTIFICATION</scope>
</reference>
<organism evidence="2 3">
    <name type="scientific">Cyanoderma ruficeps</name>
    <name type="common">rufous-capped babbler</name>
    <dbReference type="NCBI Taxonomy" id="181631"/>
    <lineage>
        <taxon>Eukaryota</taxon>
        <taxon>Metazoa</taxon>
        <taxon>Chordata</taxon>
        <taxon>Craniata</taxon>
        <taxon>Vertebrata</taxon>
        <taxon>Euteleostomi</taxon>
        <taxon>Archelosauria</taxon>
        <taxon>Archosauria</taxon>
        <taxon>Dinosauria</taxon>
        <taxon>Saurischia</taxon>
        <taxon>Theropoda</taxon>
        <taxon>Coelurosauria</taxon>
        <taxon>Aves</taxon>
        <taxon>Neognathae</taxon>
        <taxon>Neoaves</taxon>
        <taxon>Telluraves</taxon>
        <taxon>Australaves</taxon>
        <taxon>Passeriformes</taxon>
        <taxon>Sylvioidea</taxon>
        <taxon>Timaliidae</taxon>
        <taxon>Cyanoderma</taxon>
    </lineage>
</organism>
<evidence type="ECO:0000313" key="2">
    <source>
        <dbReference type="Ensembl" id="ENSCRFP00000011968.1"/>
    </source>
</evidence>
<proteinExistence type="predicted"/>
<accession>A0A8C3QW11</accession>
<feature type="region of interest" description="Disordered" evidence="1">
    <location>
        <begin position="192"/>
        <end position="211"/>
    </location>
</feature>
<dbReference type="Ensembl" id="ENSCRFT00000012383.1">
    <property type="protein sequence ID" value="ENSCRFP00000011968.1"/>
    <property type="gene ID" value="ENSCRFG00000009293.1"/>
</dbReference>
<feature type="compositionally biased region" description="Low complexity" evidence="1">
    <location>
        <begin position="746"/>
        <end position="759"/>
    </location>
</feature>
<name>A0A8C3QW11_9PASS</name>
<feature type="compositionally biased region" description="Polar residues" evidence="1">
    <location>
        <begin position="587"/>
        <end position="608"/>
    </location>
</feature>
<keyword evidence="3" id="KW-1185">Reference proteome</keyword>
<protein>
    <submittedName>
        <fullName evidence="2">Chromosome 15 open reading frame 39</fullName>
    </submittedName>
</protein>